<evidence type="ECO:0000313" key="3">
    <source>
        <dbReference type="EMBL" id="MFC5289401.1"/>
    </source>
</evidence>
<evidence type="ECO:0000259" key="1">
    <source>
        <dbReference type="Pfam" id="PF02470"/>
    </source>
</evidence>
<evidence type="ECO:0000313" key="4">
    <source>
        <dbReference type="Proteomes" id="UP001596157"/>
    </source>
</evidence>
<gene>
    <name evidence="3" type="ORF">ACFPM7_20310</name>
</gene>
<dbReference type="InterPro" id="IPR003399">
    <property type="entry name" value="Mce/MlaD"/>
</dbReference>
<dbReference type="InterPro" id="IPR024516">
    <property type="entry name" value="Mce_C"/>
</dbReference>
<dbReference type="InterPro" id="IPR005693">
    <property type="entry name" value="Mce"/>
</dbReference>
<sequence>MTKKTRGGNRVTTARWPRRGALLAVIALVLGAGGWAVVGHGAVKKVTAYFAAAVGLYPGSDVRVLGVAVGVVDTVTPQGASVLVEMTVDADAPIPGDANALVVTPSLVSDRYVQLAPVWTAGEKIPDGAVIPVARTQVPVELDELFSSLDRLTTALGPDGANADGALSELLRTGAQYLGGNGAATGQTIRDLGDLARTLNGSQDDLFATIDGLQKFTTMLAKNDDQVRQVNEQLATVTRFLAEERSTFDQALGELAEALSAVEVFIRDNRALLKSTVEKLTGVTQVLVDQRASLAESLDAVPNALTNLLGAYDPRTRTIDGRANLTEYTVLPLPATNDPGGR</sequence>
<dbReference type="Pfam" id="PF11887">
    <property type="entry name" value="Mce4_CUP1"/>
    <property type="match status" value="1"/>
</dbReference>
<organism evidence="3 4">
    <name type="scientific">Actinokineospora guangxiensis</name>
    <dbReference type="NCBI Taxonomy" id="1490288"/>
    <lineage>
        <taxon>Bacteria</taxon>
        <taxon>Bacillati</taxon>
        <taxon>Actinomycetota</taxon>
        <taxon>Actinomycetes</taxon>
        <taxon>Pseudonocardiales</taxon>
        <taxon>Pseudonocardiaceae</taxon>
        <taxon>Actinokineospora</taxon>
    </lineage>
</organism>
<dbReference type="RefSeq" id="WP_378249251.1">
    <property type="nucleotide sequence ID" value="NZ_JBHSKF010000011.1"/>
</dbReference>
<feature type="domain" description="Mammalian cell entry C-terminal" evidence="2">
    <location>
        <begin position="122"/>
        <end position="308"/>
    </location>
</feature>
<feature type="domain" description="Mce/MlaD" evidence="1">
    <location>
        <begin position="45"/>
        <end position="117"/>
    </location>
</feature>
<proteinExistence type="predicted"/>
<dbReference type="InterPro" id="IPR052336">
    <property type="entry name" value="MlaD_Phospholipid_Transporter"/>
</dbReference>
<evidence type="ECO:0000259" key="2">
    <source>
        <dbReference type="Pfam" id="PF11887"/>
    </source>
</evidence>
<accession>A0ABW0EU16</accession>
<dbReference type="EMBL" id="JBHSKF010000011">
    <property type="protein sequence ID" value="MFC5289401.1"/>
    <property type="molecule type" value="Genomic_DNA"/>
</dbReference>
<dbReference type="PANTHER" id="PTHR33371">
    <property type="entry name" value="INTERMEMBRANE PHOSPHOLIPID TRANSPORT SYSTEM BINDING PROTEIN MLAD-RELATED"/>
    <property type="match status" value="1"/>
</dbReference>
<protein>
    <submittedName>
        <fullName evidence="3">MCE family protein</fullName>
    </submittedName>
</protein>
<dbReference type="Proteomes" id="UP001596157">
    <property type="component" value="Unassembled WGS sequence"/>
</dbReference>
<name>A0ABW0EU16_9PSEU</name>
<keyword evidence="4" id="KW-1185">Reference proteome</keyword>
<reference evidence="4" key="1">
    <citation type="journal article" date="2019" name="Int. J. Syst. Evol. Microbiol.">
        <title>The Global Catalogue of Microorganisms (GCM) 10K type strain sequencing project: providing services to taxonomists for standard genome sequencing and annotation.</title>
        <authorList>
            <consortium name="The Broad Institute Genomics Platform"/>
            <consortium name="The Broad Institute Genome Sequencing Center for Infectious Disease"/>
            <person name="Wu L."/>
            <person name="Ma J."/>
        </authorList>
    </citation>
    <scope>NUCLEOTIDE SEQUENCE [LARGE SCALE GENOMIC DNA]</scope>
    <source>
        <strain evidence="4">CCUG 59778</strain>
    </source>
</reference>
<dbReference type="PANTHER" id="PTHR33371:SF4">
    <property type="entry name" value="INTERMEMBRANE PHOSPHOLIPID TRANSPORT SYSTEM BINDING PROTEIN MLAD"/>
    <property type="match status" value="1"/>
</dbReference>
<dbReference type="NCBIfam" id="TIGR00996">
    <property type="entry name" value="Mtu_fam_mce"/>
    <property type="match status" value="1"/>
</dbReference>
<dbReference type="Pfam" id="PF02470">
    <property type="entry name" value="MlaD"/>
    <property type="match status" value="1"/>
</dbReference>
<comment type="caution">
    <text evidence="3">The sequence shown here is derived from an EMBL/GenBank/DDBJ whole genome shotgun (WGS) entry which is preliminary data.</text>
</comment>